<evidence type="ECO:0000256" key="9">
    <source>
        <dbReference type="ARBA" id="ARBA00023319"/>
    </source>
</evidence>
<keyword evidence="6 11" id="KW-0472">Membrane</keyword>
<dbReference type="PANTHER" id="PTHR13869:SF21">
    <property type="entry name" value="MYELIN PROTEIN ZERO-LIKE PROTEIN 2"/>
    <property type="match status" value="1"/>
</dbReference>
<evidence type="ECO:0000259" key="12">
    <source>
        <dbReference type="PROSITE" id="PS50835"/>
    </source>
</evidence>
<dbReference type="InterPro" id="IPR013783">
    <property type="entry name" value="Ig-like_fold"/>
</dbReference>
<dbReference type="EMBL" id="JAGEUA010000006">
    <property type="protein sequence ID" value="KAL0972752.1"/>
    <property type="molecule type" value="Genomic_DNA"/>
</dbReference>
<dbReference type="InterPro" id="IPR000920">
    <property type="entry name" value="Myelin_P0-rel"/>
</dbReference>
<dbReference type="PROSITE" id="PS50835">
    <property type="entry name" value="IG_LIKE"/>
    <property type="match status" value="1"/>
</dbReference>
<dbReference type="InterPro" id="IPR003599">
    <property type="entry name" value="Ig_sub"/>
</dbReference>
<evidence type="ECO:0000256" key="3">
    <source>
        <dbReference type="ARBA" id="ARBA00022692"/>
    </source>
</evidence>
<gene>
    <name evidence="13" type="ORF">UPYG_G00194350</name>
</gene>
<dbReference type="GO" id="GO:0016020">
    <property type="term" value="C:membrane"/>
    <property type="evidence" value="ECO:0007669"/>
    <property type="project" value="UniProtKB-SubCell"/>
</dbReference>
<evidence type="ECO:0000256" key="10">
    <source>
        <dbReference type="SAM" id="MobiDB-lite"/>
    </source>
</evidence>
<dbReference type="FunFam" id="2.60.40.10:FF:000193">
    <property type="entry name" value="Myelin protein zero-like 1 like"/>
    <property type="match status" value="1"/>
</dbReference>
<organism evidence="13 14">
    <name type="scientific">Umbra pygmaea</name>
    <name type="common">Eastern mudminnow</name>
    <dbReference type="NCBI Taxonomy" id="75934"/>
    <lineage>
        <taxon>Eukaryota</taxon>
        <taxon>Metazoa</taxon>
        <taxon>Chordata</taxon>
        <taxon>Craniata</taxon>
        <taxon>Vertebrata</taxon>
        <taxon>Euteleostomi</taxon>
        <taxon>Actinopterygii</taxon>
        <taxon>Neopterygii</taxon>
        <taxon>Teleostei</taxon>
        <taxon>Protacanthopterygii</taxon>
        <taxon>Esociformes</taxon>
        <taxon>Umbridae</taxon>
        <taxon>Umbra</taxon>
    </lineage>
</organism>
<dbReference type="Gene3D" id="2.60.40.10">
    <property type="entry name" value="Immunoglobulins"/>
    <property type="match status" value="1"/>
</dbReference>
<dbReference type="Pfam" id="PF07686">
    <property type="entry name" value="V-set"/>
    <property type="match status" value="1"/>
</dbReference>
<evidence type="ECO:0000256" key="2">
    <source>
        <dbReference type="ARBA" id="ARBA00007180"/>
    </source>
</evidence>
<feature type="compositionally biased region" description="Acidic residues" evidence="10">
    <location>
        <begin position="194"/>
        <end position="203"/>
    </location>
</feature>
<keyword evidence="7" id="KW-1015">Disulfide bond</keyword>
<evidence type="ECO:0000256" key="1">
    <source>
        <dbReference type="ARBA" id="ARBA00004479"/>
    </source>
</evidence>
<keyword evidence="4" id="KW-0732">Signal</keyword>
<sequence>MDRYRKPFPICVNRFYLLVFLSGLAASGMLPVGAMKVYTSGEVEAVNGTDVRLKCTFQSSSPINPALVTVSWRFRPRGPGREESVFYYQERPYPPPDGLFRKRATWAGNIMGNDASIMVRDVKFTFNGTFSCEVKNPPDVHGNIGEVKLSVVTTASFSEIAILAAAIGGGIVLMVIILVIVMSVRRWRKRREEEMEEVEEVEKVEELPRRDRKDPSVC</sequence>
<dbReference type="InterPro" id="IPR007110">
    <property type="entry name" value="Ig-like_dom"/>
</dbReference>
<evidence type="ECO:0000256" key="7">
    <source>
        <dbReference type="ARBA" id="ARBA00023157"/>
    </source>
</evidence>
<comment type="caution">
    <text evidence="13">The sequence shown here is derived from an EMBL/GenBank/DDBJ whole genome shotgun (WGS) entry which is preliminary data.</text>
</comment>
<dbReference type="AlphaFoldDB" id="A0ABD0X4P1"/>
<feature type="transmembrane region" description="Helical" evidence="11">
    <location>
        <begin position="160"/>
        <end position="181"/>
    </location>
</feature>
<evidence type="ECO:0000256" key="5">
    <source>
        <dbReference type="ARBA" id="ARBA00022989"/>
    </source>
</evidence>
<evidence type="ECO:0000256" key="11">
    <source>
        <dbReference type="SAM" id="Phobius"/>
    </source>
</evidence>
<accession>A0ABD0X4P1</accession>
<evidence type="ECO:0000313" key="13">
    <source>
        <dbReference type="EMBL" id="KAL0972752.1"/>
    </source>
</evidence>
<keyword evidence="9" id="KW-0393">Immunoglobulin domain</keyword>
<dbReference type="PRINTS" id="PR00213">
    <property type="entry name" value="MYELINP0"/>
</dbReference>
<keyword evidence="14" id="KW-1185">Reference proteome</keyword>
<evidence type="ECO:0000256" key="4">
    <source>
        <dbReference type="ARBA" id="ARBA00022729"/>
    </source>
</evidence>
<feature type="transmembrane region" description="Helical" evidence="11">
    <location>
        <begin position="12"/>
        <end position="34"/>
    </location>
</feature>
<comment type="subcellular location">
    <subcellularLocation>
        <location evidence="1">Membrane</location>
        <topology evidence="1">Single-pass type I membrane protein</topology>
    </subcellularLocation>
</comment>
<evidence type="ECO:0000256" key="6">
    <source>
        <dbReference type="ARBA" id="ARBA00023136"/>
    </source>
</evidence>
<dbReference type="InterPro" id="IPR036179">
    <property type="entry name" value="Ig-like_dom_sf"/>
</dbReference>
<protein>
    <recommendedName>
        <fullName evidence="12">Ig-like domain-containing protein</fullName>
    </recommendedName>
</protein>
<feature type="compositionally biased region" description="Basic and acidic residues" evidence="10">
    <location>
        <begin position="204"/>
        <end position="218"/>
    </location>
</feature>
<dbReference type="SMART" id="SM00409">
    <property type="entry name" value="IG"/>
    <property type="match status" value="1"/>
</dbReference>
<keyword evidence="5 11" id="KW-1133">Transmembrane helix</keyword>
<keyword evidence="8" id="KW-0325">Glycoprotein</keyword>
<comment type="similarity">
    <text evidence="2">Belongs to the myelin P0 protein family.</text>
</comment>
<dbReference type="PANTHER" id="PTHR13869">
    <property type="entry name" value="MYELIN P0 RELATED"/>
    <property type="match status" value="1"/>
</dbReference>
<feature type="region of interest" description="Disordered" evidence="10">
    <location>
        <begin position="192"/>
        <end position="218"/>
    </location>
</feature>
<feature type="domain" description="Ig-like" evidence="12">
    <location>
        <begin position="31"/>
        <end position="150"/>
    </location>
</feature>
<evidence type="ECO:0000313" key="14">
    <source>
        <dbReference type="Proteomes" id="UP001557470"/>
    </source>
</evidence>
<proteinExistence type="inferred from homology"/>
<dbReference type="InterPro" id="IPR013106">
    <property type="entry name" value="Ig_V-set"/>
</dbReference>
<reference evidence="13 14" key="1">
    <citation type="submission" date="2024-06" db="EMBL/GenBank/DDBJ databases">
        <authorList>
            <person name="Pan Q."/>
            <person name="Wen M."/>
            <person name="Jouanno E."/>
            <person name="Zahm M."/>
            <person name="Klopp C."/>
            <person name="Cabau C."/>
            <person name="Louis A."/>
            <person name="Berthelot C."/>
            <person name="Parey E."/>
            <person name="Roest Crollius H."/>
            <person name="Montfort J."/>
            <person name="Robinson-Rechavi M."/>
            <person name="Bouchez O."/>
            <person name="Lampietro C."/>
            <person name="Lopez Roques C."/>
            <person name="Donnadieu C."/>
            <person name="Postlethwait J."/>
            <person name="Bobe J."/>
            <person name="Verreycken H."/>
            <person name="Guiguen Y."/>
        </authorList>
    </citation>
    <scope>NUCLEOTIDE SEQUENCE [LARGE SCALE GENOMIC DNA]</scope>
    <source>
        <strain evidence="13">Up_M1</strain>
        <tissue evidence="13">Testis</tissue>
    </source>
</reference>
<dbReference type="SUPFAM" id="SSF48726">
    <property type="entry name" value="Immunoglobulin"/>
    <property type="match status" value="1"/>
</dbReference>
<dbReference type="Proteomes" id="UP001557470">
    <property type="component" value="Unassembled WGS sequence"/>
</dbReference>
<name>A0ABD0X4P1_UMBPY</name>
<evidence type="ECO:0000256" key="8">
    <source>
        <dbReference type="ARBA" id="ARBA00023180"/>
    </source>
</evidence>
<keyword evidence="3 11" id="KW-0812">Transmembrane</keyword>